<protein>
    <submittedName>
        <fullName evidence="2">Uncharacterized protein</fullName>
    </submittedName>
</protein>
<feature type="compositionally biased region" description="Polar residues" evidence="1">
    <location>
        <begin position="14"/>
        <end position="28"/>
    </location>
</feature>
<feature type="compositionally biased region" description="Low complexity" evidence="1">
    <location>
        <begin position="116"/>
        <end position="131"/>
    </location>
</feature>
<feature type="compositionally biased region" description="Polar residues" evidence="1">
    <location>
        <begin position="132"/>
        <end position="143"/>
    </location>
</feature>
<sequence>MTPVDPTHKDLKHSATTVSQCNHKTTVPPQKLQCHHKPTVPPQNKSQSHHKNYSATTKQTTVPTQKHSAISYCTVAIVPPAAAATTTTTTTPSSGGGGGGAAPPPLIHFTPAPQLTPSLHPSTPSPSFTSPQNHTPLSSTSPQHPIPLLHFTPAPQPTPSPHNTPTPHTHPQPVKTNMVVPGLSTGARFPSLCGAKESGRCGHTIPALG</sequence>
<organism evidence="2 3">
    <name type="scientific">Petrolisthes cinctipes</name>
    <name type="common">Flat porcelain crab</name>
    <dbReference type="NCBI Taxonomy" id="88211"/>
    <lineage>
        <taxon>Eukaryota</taxon>
        <taxon>Metazoa</taxon>
        <taxon>Ecdysozoa</taxon>
        <taxon>Arthropoda</taxon>
        <taxon>Crustacea</taxon>
        <taxon>Multicrustacea</taxon>
        <taxon>Malacostraca</taxon>
        <taxon>Eumalacostraca</taxon>
        <taxon>Eucarida</taxon>
        <taxon>Decapoda</taxon>
        <taxon>Pleocyemata</taxon>
        <taxon>Anomura</taxon>
        <taxon>Galatheoidea</taxon>
        <taxon>Porcellanidae</taxon>
        <taxon>Petrolisthes</taxon>
    </lineage>
</organism>
<keyword evidence="3" id="KW-1185">Reference proteome</keyword>
<reference evidence="2" key="1">
    <citation type="submission" date="2023-10" db="EMBL/GenBank/DDBJ databases">
        <title>Genome assemblies of two species of porcelain crab, Petrolisthes cinctipes and Petrolisthes manimaculis (Anomura: Porcellanidae).</title>
        <authorList>
            <person name="Angst P."/>
        </authorList>
    </citation>
    <scope>NUCLEOTIDE SEQUENCE</scope>
    <source>
        <strain evidence="2">PB745_01</strain>
        <tissue evidence="2">Gill</tissue>
    </source>
</reference>
<evidence type="ECO:0000313" key="2">
    <source>
        <dbReference type="EMBL" id="KAK3849294.1"/>
    </source>
</evidence>
<feature type="compositionally biased region" description="Basic and acidic residues" evidence="1">
    <location>
        <begin position="1"/>
        <end position="13"/>
    </location>
</feature>
<feature type="region of interest" description="Disordered" evidence="1">
    <location>
        <begin position="1"/>
        <end position="65"/>
    </location>
</feature>
<accession>A0AAE1BGS2</accession>
<dbReference type="Proteomes" id="UP001286313">
    <property type="component" value="Unassembled WGS sequence"/>
</dbReference>
<evidence type="ECO:0000313" key="3">
    <source>
        <dbReference type="Proteomes" id="UP001286313"/>
    </source>
</evidence>
<comment type="caution">
    <text evidence="2">The sequence shown here is derived from an EMBL/GenBank/DDBJ whole genome shotgun (WGS) entry which is preliminary data.</text>
</comment>
<dbReference type="EMBL" id="JAWQEG010009009">
    <property type="protein sequence ID" value="KAK3849294.1"/>
    <property type="molecule type" value="Genomic_DNA"/>
</dbReference>
<name>A0AAE1BGS2_PETCI</name>
<feature type="region of interest" description="Disordered" evidence="1">
    <location>
        <begin position="84"/>
        <end position="177"/>
    </location>
</feature>
<proteinExistence type="predicted"/>
<feature type="compositionally biased region" description="Polar residues" evidence="1">
    <location>
        <begin position="53"/>
        <end position="65"/>
    </location>
</feature>
<feature type="compositionally biased region" description="Low complexity" evidence="1">
    <location>
        <begin position="84"/>
        <end position="93"/>
    </location>
</feature>
<dbReference type="AlphaFoldDB" id="A0AAE1BGS2"/>
<feature type="compositionally biased region" description="Pro residues" evidence="1">
    <location>
        <begin position="154"/>
        <end position="170"/>
    </location>
</feature>
<gene>
    <name evidence="2" type="ORF">Pcinc_043946</name>
</gene>
<evidence type="ECO:0000256" key="1">
    <source>
        <dbReference type="SAM" id="MobiDB-lite"/>
    </source>
</evidence>